<keyword evidence="10" id="KW-1185">Reference proteome</keyword>
<accession>A0ABW1AP20</accession>
<feature type="transmembrane region" description="Helical" evidence="7">
    <location>
        <begin position="109"/>
        <end position="131"/>
    </location>
</feature>
<evidence type="ECO:0000256" key="2">
    <source>
        <dbReference type="ARBA" id="ARBA00022448"/>
    </source>
</evidence>
<dbReference type="InterPro" id="IPR000515">
    <property type="entry name" value="MetI-like"/>
</dbReference>
<dbReference type="PANTHER" id="PTHR30151:SF0">
    <property type="entry name" value="ABC TRANSPORTER PERMEASE PROTEIN MJ0413-RELATED"/>
    <property type="match status" value="1"/>
</dbReference>
<organism evidence="9 10">
    <name type="scientific">Thauera sinica</name>
    <dbReference type="NCBI Taxonomy" id="2665146"/>
    <lineage>
        <taxon>Bacteria</taxon>
        <taxon>Pseudomonadati</taxon>
        <taxon>Pseudomonadota</taxon>
        <taxon>Betaproteobacteria</taxon>
        <taxon>Rhodocyclales</taxon>
        <taxon>Zoogloeaceae</taxon>
        <taxon>Thauera</taxon>
    </lineage>
</organism>
<dbReference type="RefSeq" id="WP_096450497.1">
    <property type="nucleotide sequence ID" value="NZ_JBHSOG010000015.1"/>
</dbReference>
<dbReference type="EMBL" id="JBHSOG010000015">
    <property type="protein sequence ID" value="MFC5768791.1"/>
    <property type="molecule type" value="Genomic_DNA"/>
</dbReference>
<feature type="transmembrane region" description="Helical" evidence="7">
    <location>
        <begin position="208"/>
        <end position="236"/>
    </location>
</feature>
<comment type="similarity">
    <text evidence="7">Belongs to the binding-protein-dependent transport system permease family.</text>
</comment>
<comment type="subcellular location">
    <subcellularLocation>
        <location evidence="1 7">Cell membrane</location>
        <topology evidence="1 7">Multi-pass membrane protein</topology>
    </subcellularLocation>
</comment>
<dbReference type="PANTHER" id="PTHR30151">
    <property type="entry name" value="ALKANE SULFONATE ABC TRANSPORTER-RELATED, MEMBRANE SUBUNIT"/>
    <property type="match status" value="1"/>
</dbReference>
<dbReference type="Gene3D" id="1.10.3720.10">
    <property type="entry name" value="MetI-like"/>
    <property type="match status" value="1"/>
</dbReference>
<gene>
    <name evidence="9" type="ORF">ACFPTN_05355</name>
</gene>
<evidence type="ECO:0000256" key="1">
    <source>
        <dbReference type="ARBA" id="ARBA00004651"/>
    </source>
</evidence>
<evidence type="ECO:0000256" key="5">
    <source>
        <dbReference type="ARBA" id="ARBA00022989"/>
    </source>
</evidence>
<keyword evidence="3" id="KW-1003">Cell membrane</keyword>
<proteinExistence type="inferred from homology"/>
<evidence type="ECO:0000313" key="9">
    <source>
        <dbReference type="EMBL" id="MFC5768791.1"/>
    </source>
</evidence>
<dbReference type="Pfam" id="PF00528">
    <property type="entry name" value="BPD_transp_1"/>
    <property type="match status" value="1"/>
</dbReference>
<evidence type="ECO:0000256" key="7">
    <source>
        <dbReference type="RuleBase" id="RU363032"/>
    </source>
</evidence>
<protein>
    <submittedName>
        <fullName evidence="9">ABC transporter permease</fullName>
    </submittedName>
</protein>
<feature type="transmembrane region" description="Helical" evidence="7">
    <location>
        <begin position="47"/>
        <end position="65"/>
    </location>
</feature>
<sequence>MPGQHVAPALDDYDERLARSADWPLAAGDWRGRLRLLSRSARLRRGVLGLLGFVSLWYLLTAVAIPPRFHFIPDPLYLFSEWTSREPSHGVSLYTRAYYEHIGISILRVYAAFAISVALGTPLGILMGWSTFARNTLGPVIELLRPVPPLAWVPLAVLTLPSVESAVIFVTLLAAFFATVLNTFLGVRSIPATYLRAAACLGYRRADVLFRVIVPGSLPSIFTGLQIAMGVAWFSLVGGEMIAGRSGLGYLILDAYTQLVLPNIFIGMITLGTLGWLSSALIRRLGERLMRWQAHRTGGHP</sequence>
<dbReference type="PROSITE" id="PS50928">
    <property type="entry name" value="ABC_TM1"/>
    <property type="match status" value="1"/>
</dbReference>
<evidence type="ECO:0000313" key="10">
    <source>
        <dbReference type="Proteomes" id="UP001595974"/>
    </source>
</evidence>
<feature type="transmembrane region" description="Helical" evidence="7">
    <location>
        <begin position="256"/>
        <end position="282"/>
    </location>
</feature>
<name>A0ABW1AP20_9RHOO</name>
<keyword evidence="2 7" id="KW-0813">Transport</keyword>
<feature type="transmembrane region" description="Helical" evidence="7">
    <location>
        <begin position="166"/>
        <end position="187"/>
    </location>
</feature>
<dbReference type="SUPFAM" id="SSF161098">
    <property type="entry name" value="MetI-like"/>
    <property type="match status" value="1"/>
</dbReference>
<evidence type="ECO:0000256" key="6">
    <source>
        <dbReference type="ARBA" id="ARBA00023136"/>
    </source>
</evidence>
<keyword evidence="5 7" id="KW-1133">Transmembrane helix</keyword>
<keyword evidence="6 7" id="KW-0472">Membrane</keyword>
<dbReference type="CDD" id="cd06261">
    <property type="entry name" value="TM_PBP2"/>
    <property type="match status" value="1"/>
</dbReference>
<feature type="transmembrane region" description="Helical" evidence="7">
    <location>
        <begin position="143"/>
        <end position="160"/>
    </location>
</feature>
<evidence type="ECO:0000256" key="4">
    <source>
        <dbReference type="ARBA" id="ARBA00022692"/>
    </source>
</evidence>
<dbReference type="Proteomes" id="UP001595974">
    <property type="component" value="Unassembled WGS sequence"/>
</dbReference>
<evidence type="ECO:0000259" key="8">
    <source>
        <dbReference type="PROSITE" id="PS50928"/>
    </source>
</evidence>
<reference evidence="10" key="1">
    <citation type="journal article" date="2019" name="Int. J. Syst. Evol. Microbiol.">
        <title>The Global Catalogue of Microorganisms (GCM) 10K type strain sequencing project: providing services to taxonomists for standard genome sequencing and annotation.</title>
        <authorList>
            <consortium name="The Broad Institute Genomics Platform"/>
            <consortium name="The Broad Institute Genome Sequencing Center for Infectious Disease"/>
            <person name="Wu L."/>
            <person name="Ma J."/>
        </authorList>
    </citation>
    <scope>NUCLEOTIDE SEQUENCE [LARGE SCALE GENOMIC DNA]</scope>
    <source>
        <strain evidence="10">SHR3</strain>
    </source>
</reference>
<keyword evidence="4 7" id="KW-0812">Transmembrane</keyword>
<dbReference type="InterPro" id="IPR035906">
    <property type="entry name" value="MetI-like_sf"/>
</dbReference>
<evidence type="ECO:0000256" key="3">
    <source>
        <dbReference type="ARBA" id="ARBA00022475"/>
    </source>
</evidence>
<comment type="caution">
    <text evidence="9">The sequence shown here is derived from an EMBL/GenBank/DDBJ whole genome shotgun (WGS) entry which is preliminary data.</text>
</comment>
<feature type="domain" description="ABC transmembrane type-1" evidence="8">
    <location>
        <begin position="102"/>
        <end position="286"/>
    </location>
</feature>